<keyword evidence="1" id="KW-1133">Transmembrane helix</keyword>
<evidence type="ECO:0000313" key="3">
    <source>
        <dbReference type="Proteomes" id="UP001408789"/>
    </source>
</evidence>
<keyword evidence="1" id="KW-0472">Membrane</keyword>
<evidence type="ECO:0000313" key="2">
    <source>
        <dbReference type="EMBL" id="KAK9049127.1"/>
    </source>
</evidence>
<dbReference type="InterPro" id="IPR004158">
    <property type="entry name" value="DUF247_pln"/>
</dbReference>
<evidence type="ECO:0000256" key="1">
    <source>
        <dbReference type="SAM" id="Phobius"/>
    </source>
</evidence>
<dbReference type="Proteomes" id="UP001408789">
    <property type="component" value="Unassembled WGS sequence"/>
</dbReference>
<proteinExistence type="predicted"/>
<gene>
    <name evidence="2" type="ORF">SSX86_031905</name>
</gene>
<comment type="caution">
    <text evidence="2">The sequence shown here is derived from an EMBL/GenBank/DDBJ whole genome shotgun (WGS) entry which is preliminary data.</text>
</comment>
<name>A0AAP0C832_9ASTR</name>
<dbReference type="EMBL" id="JBCNJP010008265">
    <property type="protein sequence ID" value="KAK9049127.1"/>
    <property type="molecule type" value="Genomic_DNA"/>
</dbReference>
<dbReference type="AlphaFoldDB" id="A0AAP0C832"/>
<feature type="transmembrane region" description="Helical" evidence="1">
    <location>
        <begin position="452"/>
        <end position="472"/>
    </location>
</feature>
<organism evidence="2 3">
    <name type="scientific">Deinandra increscens subsp. villosa</name>
    <dbReference type="NCBI Taxonomy" id="3103831"/>
    <lineage>
        <taxon>Eukaryota</taxon>
        <taxon>Viridiplantae</taxon>
        <taxon>Streptophyta</taxon>
        <taxon>Embryophyta</taxon>
        <taxon>Tracheophyta</taxon>
        <taxon>Spermatophyta</taxon>
        <taxon>Magnoliopsida</taxon>
        <taxon>eudicotyledons</taxon>
        <taxon>Gunneridae</taxon>
        <taxon>Pentapetalae</taxon>
        <taxon>asterids</taxon>
        <taxon>campanulids</taxon>
        <taxon>Asterales</taxon>
        <taxon>Asteraceae</taxon>
        <taxon>Asteroideae</taxon>
        <taxon>Heliantheae alliance</taxon>
        <taxon>Madieae</taxon>
        <taxon>Madiinae</taxon>
        <taxon>Deinandra</taxon>
    </lineage>
</organism>
<dbReference type="PANTHER" id="PTHR31549">
    <property type="entry name" value="PROTEIN, PUTATIVE (DUF247)-RELATED-RELATED"/>
    <property type="match status" value="1"/>
</dbReference>
<accession>A0AAP0C832</accession>
<keyword evidence="3" id="KW-1185">Reference proteome</keyword>
<reference evidence="2 3" key="1">
    <citation type="submission" date="2024-04" db="EMBL/GenBank/DDBJ databases">
        <title>The reference genome of an endangered Asteraceae, Deinandra increscens subsp. villosa, native to the Central Coast of California.</title>
        <authorList>
            <person name="Guilliams M."/>
            <person name="Hasenstab-Lehman K."/>
            <person name="Meyer R."/>
            <person name="Mcevoy S."/>
        </authorList>
    </citation>
    <scope>NUCLEOTIDE SEQUENCE [LARGE SCALE GENOMIC DNA]</scope>
    <source>
        <tissue evidence="2">Leaf</tissue>
    </source>
</reference>
<protein>
    <submittedName>
        <fullName evidence="2">Uncharacterized protein</fullName>
    </submittedName>
</protein>
<keyword evidence="1" id="KW-0812">Transmembrane</keyword>
<dbReference type="PANTHER" id="PTHR31549:SF279">
    <property type="match status" value="1"/>
</dbReference>
<sequence length="505" mass="57735">MASFNPSFNPNSIEKSWVDQISKTLQTQLAVTINTPPVSIFLVPKTLKEEKREAYVPQRVGLGLNHHFQPELYHKIEQKKLTAARRVLLSHQIQDFEQEIVEKVKKIVPLIRDSYDLYHDADDNMLAWLFAIDGMFLIDQLNTYSDHGFAIEANDLIMLENQIPLVVLKEIQKALLGQDAHLQEDYLESKFRFFCSSNSTFVLSEHKVDFNQVHHLLDYMYNSIVNNERLITTKVELTNPASDPSENDTKLEPLQVFIKFAGVIPVPEPFGQIIKFAMPKIQKIAEEKAIAEEIKVPSASELRKVANVEFRLAPENEGIRNINFVQGKARYCYLPLVTLNSDSETVLRNLVAYENLMAKNSFECGYGLELTEYVDFLCGIIDNANDVKLLREENIIQGDLGDEEIVKLFNGIGRTNMKMSVNSKVKKTVAQLNMVYESTPRVRVRRMIEKRFRASAMFIAFLLFVAGVVFLVRMNPWHMVLVRLVRAKLDRVLLFVGLKGPIGIA</sequence>
<dbReference type="Pfam" id="PF03140">
    <property type="entry name" value="DUF247"/>
    <property type="match status" value="1"/>
</dbReference>